<gene>
    <name evidence="2" type="ORF">DFQ27_001786</name>
</gene>
<feature type="region of interest" description="Disordered" evidence="1">
    <location>
        <begin position="279"/>
        <end position="329"/>
    </location>
</feature>
<dbReference type="Proteomes" id="UP000807716">
    <property type="component" value="Unassembled WGS sequence"/>
</dbReference>
<feature type="region of interest" description="Disordered" evidence="1">
    <location>
        <begin position="386"/>
        <end position="434"/>
    </location>
</feature>
<reference evidence="2" key="1">
    <citation type="journal article" date="2020" name="Fungal Divers.">
        <title>Resolving the Mortierellaceae phylogeny through synthesis of multi-gene phylogenetics and phylogenomics.</title>
        <authorList>
            <person name="Vandepol N."/>
            <person name="Liber J."/>
            <person name="Desiro A."/>
            <person name="Na H."/>
            <person name="Kennedy M."/>
            <person name="Barry K."/>
            <person name="Grigoriev I.V."/>
            <person name="Miller A.N."/>
            <person name="O'Donnell K."/>
            <person name="Stajich J.E."/>
            <person name="Bonito G."/>
        </authorList>
    </citation>
    <scope>NUCLEOTIDE SEQUENCE</scope>
    <source>
        <strain evidence="2">BC1065</strain>
    </source>
</reference>
<dbReference type="AlphaFoldDB" id="A0A9P6Q971"/>
<comment type="caution">
    <text evidence="2">The sequence shown here is derived from an EMBL/GenBank/DDBJ whole genome shotgun (WGS) entry which is preliminary data.</text>
</comment>
<organism evidence="2 3">
    <name type="scientific">Actinomortierella ambigua</name>
    <dbReference type="NCBI Taxonomy" id="1343610"/>
    <lineage>
        <taxon>Eukaryota</taxon>
        <taxon>Fungi</taxon>
        <taxon>Fungi incertae sedis</taxon>
        <taxon>Mucoromycota</taxon>
        <taxon>Mortierellomycotina</taxon>
        <taxon>Mortierellomycetes</taxon>
        <taxon>Mortierellales</taxon>
        <taxon>Mortierellaceae</taxon>
        <taxon>Actinomortierella</taxon>
    </lineage>
</organism>
<feature type="compositionally biased region" description="Polar residues" evidence="1">
    <location>
        <begin position="7"/>
        <end position="18"/>
    </location>
</feature>
<feature type="compositionally biased region" description="Low complexity" evidence="1">
    <location>
        <begin position="288"/>
        <end position="303"/>
    </location>
</feature>
<feature type="compositionally biased region" description="Polar residues" evidence="1">
    <location>
        <begin position="32"/>
        <end position="68"/>
    </location>
</feature>
<evidence type="ECO:0000313" key="3">
    <source>
        <dbReference type="Proteomes" id="UP000807716"/>
    </source>
</evidence>
<feature type="region of interest" description="Disordered" evidence="1">
    <location>
        <begin position="158"/>
        <end position="184"/>
    </location>
</feature>
<evidence type="ECO:0000313" key="2">
    <source>
        <dbReference type="EMBL" id="KAG0263393.1"/>
    </source>
</evidence>
<protein>
    <submittedName>
        <fullName evidence="2">Uncharacterized protein</fullName>
    </submittedName>
</protein>
<proteinExistence type="predicted"/>
<dbReference type="OrthoDB" id="2434372at2759"/>
<feature type="region of interest" description="Disordered" evidence="1">
    <location>
        <begin position="491"/>
        <end position="521"/>
    </location>
</feature>
<dbReference type="EMBL" id="JAAAJB010000162">
    <property type="protein sequence ID" value="KAG0263393.1"/>
    <property type="molecule type" value="Genomic_DNA"/>
</dbReference>
<feature type="region of interest" description="Disordered" evidence="1">
    <location>
        <begin position="228"/>
        <end position="252"/>
    </location>
</feature>
<evidence type="ECO:0000256" key="1">
    <source>
        <dbReference type="SAM" id="MobiDB-lite"/>
    </source>
</evidence>
<name>A0A9P6Q971_9FUNG</name>
<feature type="region of interest" description="Disordered" evidence="1">
    <location>
        <begin position="1"/>
        <end position="84"/>
    </location>
</feature>
<sequence>MDFFASTYKNHSQGGNSDSQHHQQTRPHPRRSQSISFPHYCPQQQGYDSQSDPLLRRTSQGLGESSLSPMAEESMPVPGFSEDCQFDPATMELPRSPPRRRTSHHLRHFSTVPDLYDYHSVPEETQRDLDFDSGHAGSQRHSTYVSNPCLSHHVNTRGYGSVQRPSSLGRRSSVGGHKKSFSHQGVRVMPQSVIPTLDDCVPHPTGESVKMAKGTNNHRDEEVCRLRNSQQMLRDADATVSSKGRLFPTSQNDQHLHHYLRKLHEDVKSSAALLMANSERQGSGDGGTSSSPSPSPSNTSLSPVPLDPKAKGLAVQASITRTPSPLTVRAMEKVGSNDLPDTTQDIYAAQASPAESYTLQRRISQYGYSDPTLLAKLSLQDGESEHCVRVGNGQPGKNRRPENSSSSSSSRHDQLHVSVFPPPQLDSGSRSPRSPFLDVANTAVRDRLQHSSYAVGSPTLMSPPFSPVLSGEEDSAGYEALPALPAPEVANPHFRLTRRQPSFTGFTEGPGMELYPSQASH</sequence>
<keyword evidence="3" id="KW-1185">Reference proteome</keyword>
<accession>A0A9P6Q971</accession>